<accession>A0AC35F622</accession>
<evidence type="ECO:0000313" key="1">
    <source>
        <dbReference type="Proteomes" id="UP000887580"/>
    </source>
</evidence>
<reference evidence="2" key="1">
    <citation type="submission" date="2022-11" db="UniProtKB">
        <authorList>
            <consortium name="WormBaseParasite"/>
        </authorList>
    </citation>
    <scope>IDENTIFICATION</scope>
</reference>
<dbReference type="WBParaSite" id="PS1159_v2.g14234.t1">
    <property type="protein sequence ID" value="PS1159_v2.g14234.t1"/>
    <property type="gene ID" value="PS1159_v2.g14234"/>
</dbReference>
<evidence type="ECO:0000313" key="2">
    <source>
        <dbReference type="WBParaSite" id="PS1159_v2.g14234.t1"/>
    </source>
</evidence>
<sequence length="224" mass="25339">MAPLSKALTGVILPYDTYGSHLNASHETIDEALESKNFQAAGEVLGKIWGKMSLCNYPVVAEFFPPDYQKPSLNERSEKWINEHELQTQYCLQISKCANENCCKQPKTSVFSTLGRRFLSARTPFTFDLTVPKDIVFDSFCPSVKKDLKSRTCEDCIKYFATKNLNYLIEKVKSVKNLFLYLFESDPEAEEASDAGLEEENYNDPGGLPYIDASTDSDVYINVF</sequence>
<dbReference type="Proteomes" id="UP000887580">
    <property type="component" value="Unplaced"/>
</dbReference>
<organism evidence="1 2">
    <name type="scientific">Panagrolaimus sp. PS1159</name>
    <dbReference type="NCBI Taxonomy" id="55785"/>
    <lineage>
        <taxon>Eukaryota</taxon>
        <taxon>Metazoa</taxon>
        <taxon>Ecdysozoa</taxon>
        <taxon>Nematoda</taxon>
        <taxon>Chromadorea</taxon>
        <taxon>Rhabditida</taxon>
        <taxon>Tylenchina</taxon>
        <taxon>Panagrolaimomorpha</taxon>
        <taxon>Panagrolaimoidea</taxon>
        <taxon>Panagrolaimidae</taxon>
        <taxon>Panagrolaimus</taxon>
    </lineage>
</organism>
<protein>
    <submittedName>
        <fullName evidence="2">Uncharacterized protein</fullName>
    </submittedName>
</protein>
<name>A0AC35F622_9BILA</name>
<proteinExistence type="predicted"/>